<evidence type="ECO:0000313" key="3">
    <source>
        <dbReference type="Proteomes" id="UP001549321"/>
    </source>
</evidence>
<proteinExistence type="predicted"/>
<accession>A0ABV2QVZ3</accession>
<keyword evidence="3" id="KW-1185">Reference proteome</keyword>
<evidence type="ECO:0000313" key="2">
    <source>
        <dbReference type="EMBL" id="MET4633189.1"/>
    </source>
</evidence>
<name>A0ABV2QVZ3_9HYPH</name>
<dbReference type="Pfam" id="PF06568">
    <property type="entry name" value="YjiS-like"/>
    <property type="match status" value="1"/>
</dbReference>
<organism evidence="2 3">
    <name type="scientific">Kaistia defluvii</name>
    <dbReference type="NCBI Taxonomy" id="410841"/>
    <lineage>
        <taxon>Bacteria</taxon>
        <taxon>Pseudomonadati</taxon>
        <taxon>Pseudomonadota</taxon>
        <taxon>Alphaproteobacteria</taxon>
        <taxon>Hyphomicrobiales</taxon>
        <taxon>Kaistiaceae</taxon>
        <taxon>Kaistia</taxon>
    </lineage>
</organism>
<evidence type="ECO:0000259" key="1">
    <source>
        <dbReference type="Pfam" id="PF06568"/>
    </source>
</evidence>
<dbReference type="EMBL" id="JBEPSM010000001">
    <property type="protein sequence ID" value="MET4633189.1"/>
    <property type="molecule type" value="Genomic_DNA"/>
</dbReference>
<dbReference type="InterPro" id="IPR009506">
    <property type="entry name" value="YjiS-like"/>
</dbReference>
<sequence>MRIFAVLVSKALPYIRINKSGGDADDILRFFNCPIVRRKKTVATNILASYKNWRKYRETYSELMRLTSRELNDLGINRGDITQIAKQSAGY</sequence>
<gene>
    <name evidence="2" type="ORF">ABIE08_001102</name>
</gene>
<reference evidence="2 3" key="1">
    <citation type="submission" date="2024-06" db="EMBL/GenBank/DDBJ databases">
        <title>Sorghum-associated microbial communities from plants grown in Nebraska, USA.</title>
        <authorList>
            <person name="Schachtman D."/>
        </authorList>
    </citation>
    <scope>NUCLEOTIDE SEQUENCE [LARGE SCALE GENOMIC DNA]</scope>
    <source>
        <strain evidence="2 3">3207</strain>
    </source>
</reference>
<protein>
    <submittedName>
        <fullName evidence="2">Uncharacterized protein YjiS (DUF1127 family)</fullName>
    </submittedName>
</protein>
<dbReference type="Proteomes" id="UP001549321">
    <property type="component" value="Unassembled WGS sequence"/>
</dbReference>
<comment type="caution">
    <text evidence="2">The sequence shown here is derived from an EMBL/GenBank/DDBJ whole genome shotgun (WGS) entry which is preliminary data.</text>
</comment>
<feature type="domain" description="YjiS-like" evidence="1">
    <location>
        <begin position="47"/>
        <end position="81"/>
    </location>
</feature>